<organism evidence="6 7">
    <name type="scientific">Streptosporangium jomthongense</name>
    <dbReference type="NCBI Taxonomy" id="1193683"/>
    <lineage>
        <taxon>Bacteria</taxon>
        <taxon>Bacillati</taxon>
        <taxon>Actinomycetota</taxon>
        <taxon>Actinomycetes</taxon>
        <taxon>Streptosporangiales</taxon>
        <taxon>Streptosporangiaceae</taxon>
        <taxon>Streptosporangium</taxon>
    </lineage>
</organism>
<dbReference type="InterPro" id="IPR036388">
    <property type="entry name" value="WH-like_DNA-bd_sf"/>
</dbReference>
<gene>
    <name evidence="6" type="ORF">ACFOYY_22720</name>
</gene>
<dbReference type="PRINTS" id="PR00039">
    <property type="entry name" value="HTHLYSR"/>
</dbReference>
<comment type="similarity">
    <text evidence="1">Belongs to the LysR transcriptional regulatory family.</text>
</comment>
<dbReference type="SUPFAM" id="SSF53850">
    <property type="entry name" value="Periplasmic binding protein-like II"/>
    <property type="match status" value="1"/>
</dbReference>
<dbReference type="PANTHER" id="PTHR30346:SF0">
    <property type="entry name" value="HCA OPERON TRANSCRIPTIONAL ACTIVATOR HCAR"/>
    <property type="match status" value="1"/>
</dbReference>
<accession>A0ABV8F377</accession>
<keyword evidence="3" id="KW-0238">DNA-binding</keyword>
<comment type="caution">
    <text evidence="6">The sequence shown here is derived from an EMBL/GenBank/DDBJ whole genome shotgun (WGS) entry which is preliminary data.</text>
</comment>
<evidence type="ECO:0000259" key="5">
    <source>
        <dbReference type="PROSITE" id="PS50931"/>
    </source>
</evidence>
<dbReference type="InterPro" id="IPR000847">
    <property type="entry name" value="LysR_HTH_N"/>
</dbReference>
<keyword evidence="4" id="KW-0804">Transcription</keyword>
<dbReference type="Pfam" id="PF00126">
    <property type="entry name" value="HTH_1"/>
    <property type="match status" value="1"/>
</dbReference>
<evidence type="ECO:0000256" key="2">
    <source>
        <dbReference type="ARBA" id="ARBA00023015"/>
    </source>
</evidence>
<dbReference type="EMBL" id="JBHSBC010000022">
    <property type="protein sequence ID" value="MFC3982966.1"/>
    <property type="molecule type" value="Genomic_DNA"/>
</dbReference>
<dbReference type="SUPFAM" id="SSF46785">
    <property type="entry name" value="Winged helix' DNA-binding domain"/>
    <property type="match status" value="1"/>
</dbReference>
<evidence type="ECO:0000256" key="1">
    <source>
        <dbReference type="ARBA" id="ARBA00009437"/>
    </source>
</evidence>
<dbReference type="Gene3D" id="1.10.10.10">
    <property type="entry name" value="Winged helix-like DNA-binding domain superfamily/Winged helix DNA-binding domain"/>
    <property type="match status" value="1"/>
</dbReference>
<dbReference type="CDD" id="cd08414">
    <property type="entry name" value="PBP2_LTTR_aromatics_like"/>
    <property type="match status" value="1"/>
</dbReference>
<evidence type="ECO:0000313" key="6">
    <source>
        <dbReference type="EMBL" id="MFC3982966.1"/>
    </source>
</evidence>
<keyword evidence="2" id="KW-0805">Transcription regulation</keyword>
<evidence type="ECO:0000256" key="4">
    <source>
        <dbReference type="ARBA" id="ARBA00023163"/>
    </source>
</evidence>
<dbReference type="Proteomes" id="UP001595698">
    <property type="component" value="Unassembled WGS sequence"/>
</dbReference>
<dbReference type="PANTHER" id="PTHR30346">
    <property type="entry name" value="TRANSCRIPTIONAL DUAL REGULATOR HCAR-RELATED"/>
    <property type="match status" value="1"/>
</dbReference>
<name>A0ABV8F377_9ACTN</name>
<dbReference type="InterPro" id="IPR005119">
    <property type="entry name" value="LysR_subst-bd"/>
</dbReference>
<protein>
    <submittedName>
        <fullName evidence="6">LysR family transcriptional regulator</fullName>
    </submittedName>
</protein>
<feature type="domain" description="HTH lysR-type" evidence="5">
    <location>
        <begin position="4"/>
        <end position="61"/>
    </location>
</feature>
<dbReference type="InterPro" id="IPR036390">
    <property type="entry name" value="WH_DNA-bd_sf"/>
</dbReference>
<proteinExistence type="inferred from homology"/>
<evidence type="ECO:0000256" key="3">
    <source>
        <dbReference type="ARBA" id="ARBA00023125"/>
    </source>
</evidence>
<dbReference type="PROSITE" id="PS50931">
    <property type="entry name" value="HTH_LYSR"/>
    <property type="match status" value="1"/>
</dbReference>
<dbReference type="RefSeq" id="WP_352015273.1">
    <property type="nucleotide sequence ID" value="NZ_JBHSBC010000022.1"/>
</dbReference>
<reference evidence="7" key="1">
    <citation type="journal article" date="2019" name="Int. J. Syst. Evol. Microbiol.">
        <title>The Global Catalogue of Microorganisms (GCM) 10K type strain sequencing project: providing services to taxonomists for standard genome sequencing and annotation.</title>
        <authorList>
            <consortium name="The Broad Institute Genomics Platform"/>
            <consortium name="The Broad Institute Genome Sequencing Center for Infectious Disease"/>
            <person name="Wu L."/>
            <person name="Ma J."/>
        </authorList>
    </citation>
    <scope>NUCLEOTIDE SEQUENCE [LARGE SCALE GENOMIC DNA]</scope>
    <source>
        <strain evidence="7">TBRC 7912</strain>
    </source>
</reference>
<keyword evidence="7" id="KW-1185">Reference proteome</keyword>
<evidence type="ECO:0000313" key="7">
    <source>
        <dbReference type="Proteomes" id="UP001595698"/>
    </source>
</evidence>
<dbReference type="Pfam" id="PF03466">
    <property type="entry name" value="LysR_substrate"/>
    <property type="match status" value="1"/>
</dbReference>
<sequence>MPELEMRELECFLTLSEELHFGHAAERLRVSQGRVSQLLRSLERRIGARLLERTSRRVRLTPLGERFLTDLRPAYDALRQSVERARTGARGVEGVVRIGFSGFLNEQVMTAIRAFEDRHPACEVETVEYPLADPFGGVRRGEVDGAVVPAPVREPDLVAGPLFSKEPMTLVVSGRHPFAGRESVSAEELADCVLVDIAEPAPRYWRDLQVPAVTPGGRPVPRGPGVSTLQEALTLIAAGRGAMLLCAPSARYHGRPDIAFVPVTGLPDSALTFVRHRDNETASLRALGDALAV</sequence>
<dbReference type="Gene3D" id="3.40.190.10">
    <property type="entry name" value="Periplasmic binding protein-like II"/>
    <property type="match status" value="2"/>
</dbReference>